<dbReference type="GO" id="GO:0003978">
    <property type="term" value="F:UDP-glucose 4-epimerase activity"/>
    <property type="evidence" value="ECO:0007669"/>
    <property type="project" value="UniProtKB-EC"/>
</dbReference>
<name>A0ABS4REN1_9BACI</name>
<proteinExistence type="inferred from homology"/>
<dbReference type="Proteomes" id="UP001519293">
    <property type="component" value="Unassembled WGS sequence"/>
</dbReference>
<evidence type="ECO:0000256" key="1">
    <source>
        <dbReference type="ARBA" id="ARBA00007637"/>
    </source>
</evidence>
<keyword evidence="3" id="KW-0413">Isomerase</keyword>
<dbReference type="RefSeq" id="WP_066393933.1">
    <property type="nucleotide sequence ID" value="NZ_JAGIKZ010000002.1"/>
</dbReference>
<dbReference type="Gene3D" id="3.90.25.10">
    <property type="entry name" value="UDP-galactose 4-epimerase, domain 1"/>
    <property type="match status" value="1"/>
</dbReference>
<dbReference type="Gene3D" id="3.40.50.720">
    <property type="entry name" value="NAD(P)-binding Rossmann-like Domain"/>
    <property type="match status" value="1"/>
</dbReference>
<dbReference type="InterPro" id="IPR001509">
    <property type="entry name" value="Epimerase_deHydtase"/>
</dbReference>
<evidence type="ECO:0000259" key="2">
    <source>
        <dbReference type="Pfam" id="PF01370"/>
    </source>
</evidence>
<evidence type="ECO:0000313" key="4">
    <source>
        <dbReference type="Proteomes" id="UP001519293"/>
    </source>
</evidence>
<dbReference type="Pfam" id="PF01370">
    <property type="entry name" value="Epimerase"/>
    <property type="match status" value="1"/>
</dbReference>
<sequence>MKVLVTGGAGFIGSHIVDLLLKQGFEVIVADNLSSGSKEFLPSQIKIYEVDILSKEMEQVILQEQPNIIIHQAAQVDVTKSLADPIHDFKTNALGTVQLLHAAQKAGVQKFIFSSSCAVYGDTKDNPIKETFPVQPLSFYGLSKSLSERYTQLFNDLYDVKFTILRYANVYGPRQNSTGEGGVVSVFANKILANESITVFGDGEQTRDFVFVKDVATANLLAIHNADNEIINIGCQSSVSINQLIETMSKVLNKEITPNYAQERIGDIKHSSLLINKANNILKWNPKYSLEDGLIETIEYYR</sequence>
<dbReference type="InterPro" id="IPR036291">
    <property type="entry name" value="NAD(P)-bd_dom_sf"/>
</dbReference>
<evidence type="ECO:0000313" key="3">
    <source>
        <dbReference type="EMBL" id="MBP2240287.1"/>
    </source>
</evidence>
<keyword evidence="4" id="KW-1185">Reference proteome</keyword>
<comment type="caution">
    <text evidence="3">The sequence shown here is derived from an EMBL/GenBank/DDBJ whole genome shotgun (WGS) entry which is preliminary data.</text>
</comment>
<dbReference type="PANTHER" id="PTHR43000">
    <property type="entry name" value="DTDP-D-GLUCOSE 4,6-DEHYDRATASE-RELATED"/>
    <property type="match status" value="1"/>
</dbReference>
<dbReference type="EC" id="5.1.3.2" evidence="3"/>
<gene>
    <name evidence="3" type="ORF">J2Z40_000840</name>
</gene>
<feature type="domain" description="NAD-dependent epimerase/dehydratase" evidence="2">
    <location>
        <begin position="3"/>
        <end position="234"/>
    </location>
</feature>
<reference evidence="3 4" key="1">
    <citation type="submission" date="2021-03" db="EMBL/GenBank/DDBJ databases">
        <title>Genomic Encyclopedia of Type Strains, Phase IV (KMG-IV): sequencing the most valuable type-strain genomes for metagenomic binning, comparative biology and taxonomic classification.</title>
        <authorList>
            <person name="Goeker M."/>
        </authorList>
    </citation>
    <scope>NUCLEOTIDE SEQUENCE [LARGE SCALE GENOMIC DNA]</scope>
    <source>
        <strain evidence="3 4">DSM 26675</strain>
    </source>
</reference>
<accession>A0ABS4REN1</accession>
<dbReference type="EMBL" id="JAGIKZ010000002">
    <property type="protein sequence ID" value="MBP2240287.1"/>
    <property type="molecule type" value="Genomic_DNA"/>
</dbReference>
<protein>
    <submittedName>
        <fullName evidence="3">UDP-glucose 4-epimerase</fullName>
        <ecNumber evidence="3">5.1.3.2</ecNumber>
    </submittedName>
</protein>
<comment type="similarity">
    <text evidence="1">Belongs to the NAD(P)-dependent epimerase/dehydratase family.</text>
</comment>
<organism evidence="3 4">
    <name type="scientific">Cytobacillus eiseniae</name>
    <dbReference type="NCBI Taxonomy" id="762947"/>
    <lineage>
        <taxon>Bacteria</taxon>
        <taxon>Bacillati</taxon>
        <taxon>Bacillota</taxon>
        <taxon>Bacilli</taxon>
        <taxon>Bacillales</taxon>
        <taxon>Bacillaceae</taxon>
        <taxon>Cytobacillus</taxon>
    </lineage>
</organism>
<dbReference type="SUPFAM" id="SSF51735">
    <property type="entry name" value="NAD(P)-binding Rossmann-fold domains"/>
    <property type="match status" value="1"/>
</dbReference>